<evidence type="ECO:0000256" key="3">
    <source>
        <dbReference type="SAM" id="SignalP"/>
    </source>
</evidence>
<dbReference type="PROSITE" id="PS00079">
    <property type="entry name" value="MULTICOPPER_OXIDASE1"/>
    <property type="match status" value="1"/>
</dbReference>
<dbReference type="AlphaFoldDB" id="A0A074JHI1"/>
<dbReference type="GO" id="GO:0005507">
    <property type="term" value="F:copper ion binding"/>
    <property type="evidence" value="ECO:0007669"/>
    <property type="project" value="InterPro"/>
</dbReference>
<protein>
    <recommendedName>
        <fullName evidence="4">Blue (type 1) copper domain-containing protein</fullName>
    </recommendedName>
</protein>
<keyword evidence="2" id="KW-0186">Copper</keyword>
<dbReference type="eggNOG" id="COG4454">
    <property type="taxonomic scope" value="Bacteria"/>
</dbReference>
<keyword evidence="3" id="KW-0732">Signal</keyword>
<feature type="signal peptide" evidence="3">
    <location>
        <begin position="1"/>
        <end position="30"/>
    </location>
</feature>
<evidence type="ECO:0000313" key="5">
    <source>
        <dbReference type="EMBL" id="KEO55028.1"/>
    </source>
</evidence>
<name>A0A074JHI1_9RHOB</name>
<dbReference type="GO" id="GO:0009055">
    <property type="term" value="F:electron transfer activity"/>
    <property type="evidence" value="ECO:0007669"/>
    <property type="project" value="InterPro"/>
</dbReference>
<accession>A0A074JHI1</accession>
<evidence type="ECO:0000259" key="4">
    <source>
        <dbReference type="Pfam" id="PF00127"/>
    </source>
</evidence>
<keyword evidence="1" id="KW-0479">Metal-binding</keyword>
<gene>
    <name evidence="5" type="ORF">TP2_16660</name>
</gene>
<feature type="domain" description="Blue (type 1) copper" evidence="4">
    <location>
        <begin position="61"/>
        <end position="167"/>
    </location>
</feature>
<organism evidence="5 6">
    <name type="scientific">Thioclava pacifica DSM 10166</name>
    <dbReference type="NCBI Taxonomy" id="1353537"/>
    <lineage>
        <taxon>Bacteria</taxon>
        <taxon>Pseudomonadati</taxon>
        <taxon>Pseudomonadota</taxon>
        <taxon>Alphaproteobacteria</taxon>
        <taxon>Rhodobacterales</taxon>
        <taxon>Paracoccaceae</taxon>
        <taxon>Thioclava</taxon>
    </lineage>
</organism>
<dbReference type="PROSITE" id="PS51318">
    <property type="entry name" value="TAT"/>
    <property type="match status" value="1"/>
</dbReference>
<dbReference type="SUPFAM" id="SSF49503">
    <property type="entry name" value="Cupredoxins"/>
    <property type="match status" value="1"/>
</dbReference>
<sequence length="167" mass="17665">MEIKMILTRRNFLVVAATAAPALAALPAAAAGETVIDVSLWDDPNKDTPTGLGYGMGGDMSKANMGIKVSQAEVTAGHVAFKVTNDSKDMIHEMVVSPIKETGKPLPYDADLDKVIEDDAGHLGEVAELDPGQKGGLTLDLKPGQYILYCNIPAHYGAGMWTVLTVK</sequence>
<evidence type="ECO:0000313" key="6">
    <source>
        <dbReference type="Proteomes" id="UP000027432"/>
    </source>
</evidence>
<dbReference type="InterPro" id="IPR000923">
    <property type="entry name" value="BlueCu_1"/>
</dbReference>
<feature type="chain" id="PRO_5001696755" description="Blue (type 1) copper domain-containing protein" evidence="3">
    <location>
        <begin position="31"/>
        <end position="167"/>
    </location>
</feature>
<dbReference type="EMBL" id="AUND01000005">
    <property type="protein sequence ID" value="KEO55028.1"/>
    <property type="molecule type" value="Genomic_DNA"/>
</dbReference>
<comment type="caution">
    <text evidence="5">The sequence shown here is derived from an EMBL/GenBank/DDBJ whole genome shotgun (WGS) entry which is preliminary data.</text>
</comment>
<evidence type="ECO:0000256" key="2">
    <source>
        <dbReference type="ARBA" id="ARBA00023008"/>
    </source>
</evidence>
<dbReference type="Proteomes" id="UP000027432">
    <property type="component" value="Unassembled WGS sequence"/>
</dbReference>
<dbReference type="STRING" id="1353537.TP2_16660"/>
<keyword evidence="6" id="KW-1185">Reference proteome</keyword>
<dbReference type="InterPro" id="IPR008972">
    <property type="entry name" value="Cupredoxin"/>
</dbReference>
<evidence type="ECO:0000256" key="1">
    <source>
        <dbReference type="ARBA" id="ARBA00022723"/>
    </source>
</evidence>
<reference evidence="5 6" key="1">
    <citation type="submission" date="2013-07" db="EMBL/GenBank/DDBJ databases">
        <title>Thioclava pacifica DSM 10166 Genome Sequencing.</title>
        <authorList>
            <person name="Lai Q."/>
            <person name="Shao Z."/>
        </authorList>
    </citation>
    <scope>NUCLEOTIDE SEQUENCE [LARGE SCALE GENOMIC DNA]</scope>
    <source>
        <strain evidence="5 6">DSM 10166</strain>
    </source>
</reference>
<dbReference type="Pfam" id="PF00127">
    <property type="entry name" value="Copper-bind"/>
    <property type="match status" value="1"/>
</dbReference>
<dbReference type="InterPro" id="IPR006311">
    <property type="entry name" value="TAT_signal"/>
</dbReference>
<proteinExistence type="predicted"/>
<dbReference type="InterPro" id="IPR033138">
    <property type="entry name" value="Cu_oxidase_CS"/>
</dbReference>
<dbReference type="Gene3D" id="2.60.40.420">
    <property type="entry name" value="Cupredoxins - blue copper proteins"/>
    <property type="match status" value="1"/>
</dbReference>